<dbReference type="Gene3D" id="3.30.230.30">
    <property type="entry name" value="Impact, N-terminal domain"/>
    <property type="match status" value="1"/>
</dbReference>
<dbReference type="PANTHER" id="PTHR16301:SF20">
    <property type="entry name" value="IMPACT FAMILY MEMBER YIGZ"/>
    <property type="match status" value="1"/>
</dbReference>
<dbReference type="PROSITE" id="PS00910">
    <property type="entry name" value="UPF0029"/>
    <property type="match status" value="1"/>
</dbReference>
<reference evidence="3 4" key="1">
    <citation type="submission" date="2018-06" db="EMBL/GenBank/DDBJ databases">
        <title>Genomic Encyclopedia of Type Strains, Phase IV (KMG-IV): sequencing the most valuable type-strain genomes for metagenomic binning, comparative biology and taxonomic classification.</title>
        <authorList>
            <person name="Goeker M."/>
        </authorList>
    </citation>
    <scope>NUCLEOTIDE SEQUENCE [LARGE SCALE GENOMIC DNA]</scope>
    <source>
        <strain evidence="3 4">DSM 25619</strain>
    </source>
</reference>
<keyword evidence="4" id="KW-1185">Reference proteome</keyword>
<organism evidence="3 4">
    <name type="scientific">Pseudochrobactrum asaccharolyticum</name>
    <dbReference type="NCBI Taxonomy" id="354351"/>
    <lineage>
        <taxon>Bacteria</taxon>
        <taxon>Pseudomonadati</taxon>
        <taxon>Pseudomonadota</taxon>
        <taxon>Alphaproteobacteria</taxon>
        <taxon>Hyphomicrobiales</taxon>
        <taxon>Brucellaceae</taxon>
        <taxon>Pseudochrobactrum</taxon>
    </lineage>
</organism>
<dbReference type="Gene3D" id="3.30.70.240">
    <property type="match status" value="1"/>
</dbReference>
<protein>
    <submittedName>
        <fullName evidence="3">Putative YigZ family protein</fullName>
    </submittedName>
</protein>
<dbReference type="GO" id="GO:0005737">
    <property type="term" value="C:cytoplasm"/>
    <property type="evidence" value="ECO:0007669"/>
    <property type="project" value="TreeGrafter"/>
</dbReference>
<dbReference type="OrthoDB" id="9813771at2"/>
<evidence type="ECO:0000313" key="4">
    <source>
        <dbReference type="Proteomes" id="UP000252893"/>
    </source>
</evidence>
<dbReference type="InterPro" id="IPR023582">
    <property type="entry name" value="Impact"/>
</dbReference>
<sequence length="200" mass="22117">MFTLSQREVFEQEIKRSRFLAIALPVADEDAAKEFISRESYSDANHNCWAWRIGQNYRFNDDGEPSGTAGKPILQAIDGLELDNVVVLVTRWFGGTLLGSGGLIRAYGGTAALCLRAAKLIELIPTETIYIRTHFSELALIKARLAATEHLTISSEAFHNTGADLRLEIPVAHKENVLRMLTDVTAGRVQIADKAEDLSF</sequence>
<evidence type="ECO:0000313" key="3">
    <source>
        <dbReference type="EMBL" id="RBO92151.1"/>
    </source>
</evidence>
<gene>
    <name evidence="3" type="ORF">DFR47_10750</name>
</gene>
<dbReference type="Pfam" id="PF01205">
    <property type="entry name" value="Impact_N"/>
    <property type="match status" value="1"/>
</dbReference>
<dbReference type="InterPro" id="IPR020568">
    <property type="entry name" value="Ribosomal_Su5_D2-typ_SF"/>
</dbReference>
<dbReference type="InterPro" id="IPR001498">
    <property type="entry name" value="Impact_N"/>
</dbReference>
<comment type="similarity">
    <text evidence="1">Belongs to the IMPACT family.</text>
</comment>
<name>A0A366DPX2_9HYPH</name>
<evidence type="ECO:0000259" key="2">
    <source>
        <dbReference type="Pfam" id="PF01205"/>
    </source>
</evidence>
<dbReference type="Proteomes" id="UP000252893">
    <property type="component" value="Unassembled WGS sequence"/>
</dbReference>
<dbReference type="InterPro" id="IPR036956">
    <property type="entry name" value="Impact_N_sf"/>
</dbReference>
<dbReference type="InterPro" id="IPR020569">
    <property type="entry name" value="UPF0029_Impact_CS"/>
</dbReference>
<dbReference type="InterPro" id="IPR035647">
    <property type="entry name" value="EFG_III/V"/>
</dbReference>
<feature type="domain" description="Impact N-terminal" evidence="2">
    <location>
        <begin position="15"/>
        <end position="114"/>
    </location>
</feature>
<evidence type="ECO:0000256" key="1">
    <source>
        <dbReference type="ARBA" id="ARBA00007665"/>
    </source>
</evidence>
<accession>A0A366DPX2</accession>
<dbReference type="GO" id="GO:0006446">
    <property type="term" value="P:regulation of translational initiation"/>
    <property type="evidence" value="ECO:0007669"/>
    <property type="project" value="TreeGrafter"/>
</dbReference>
<proteinExistence type="inferred from homology"/>
<dbReference type="GO" id="GO:0032561">
    <property type="term" value="F:guanyl ribonucleotide binding"/>
    <property type="evidence" value="ECO:0007669"/>
    <property type="project" value="UniProtKB-ARBA"/>
</dbReference>
<dbReference type="AlphaFoldDB" id="A0A366DPX2"/>
<comment type="caution">
    <text evidence="3">The sequence shown here is derived from an EMBL/GenBank/DDBJ whole genome shotgun (WGS) entry which is preliminary data.</text>
</comment>
<dbReference type="RefSeq" id="WP_113945473.1">
    <property type="nucleotide sequence ID" value="NZ_JBHEEG010000009.1"/>
</dbReference>
<dbReference type="EMBL" id="QNRH01000007">
    <property type="protein sequence ID" value="RBO92151.1"/>
    <property type="molecule type" value="Genomic_DNA"/>
</dbReference>
<dbReference type="GO" id="GO:0017111">
    <property type="term" value="F:ribonucleoside triphosphate phosphatase activity"/>
    <property type="evidence" value="ECO:0007669"/>
    <property type="project" value="UniProtKB-ARBA"/>
</dbReference>
<dbReference type="SUPFAM" id="SSF54211">
    <property type="entry name" value="Ribosomal protein S5 domain 2-like"/>
    <property type="match status" value="1"/>
</dbReference>
<dbReference type="SUPFAM" id="SSF54980">
    <property type="entry name" value="EF-G C-terminal domain-like"/>
    <property type="match status" value="1"/>
</dbReference>
<dbReference type="PANTHER" id="PTHR16301">
    <property type="entry name" value="IMPACT-RELATED"/>
    <property type="match status" value="1"/>
</dbReference>